<evidence type="ECO:0000313" key="2">
    <source>
        <dbReference type="EMBL" id="TEB08844.1"/>
    </source>
</evidence>
<gene>
    <name evidence="2" type="ORF">Pmgp_03577</name>
</gene>
<proteinExistence type="predicted"/>
<dbReference type="PROSITE" id="PS51186">
    <property type="entry name" value="GNAT"/>
    <property type="match status" value="1"/>
</dbReference>
<organism evidence="2 3">
    <name type="scientific">Pelotomaculum propionicicum</name>
    <dbReference type="NCBI Taxonomy" id="258475"/>
    <lineage>
        <taxon>Bacteria</taxon>
        <taxon>Bacillati</taxon>
        <taxon>Bacillota</taxon>
        <taxon>Clostridia</taxon>
        <taxon>Eubacteriales</taxon>
        <taxon>Desulfotomaculaceae</taxon>
        <taxon>Pelotomaculum</taxon>
    </lineage>
</organism>
<dbReference type="InterPro" id="IPR000182">
    <property type="entry name" value="GNAT_dom"/>
</dbReference>
<keyword evidence="3" id="KW-1185">Reference proteome</keyword>
<reference evidence="2 3" key="1">
    <citation type="journal article" date="2018" name="Environ. Microbiol.">
        <title>Novel energy conservation strategies and behaviour of Pelotomaculum schinkii driving syntrophic propionate catabolism.</title>
        <authorList>
            <person name="Hidalgo-Ahumada C.A.P."/>
            <person name="Nobu M.K."/>
            <person name="Narihiro T."/>
            <person name="Tamaki H."/>
            <person name="Liu W.T."/>
            <person name="Kamagata Y."/>
            <person name="Stams A.J.M."/>
            <person name="Imachi H."/>
            <person name="Sousa D.Z."/>
        </authorList>
    </citation>
    <scope>NUCLEOTIDE SEQUENCE [LARGE SCALE GENOMIC DNA]</scope>
    <source>
        <strain evidence="2 3">MGP</strain>
    </source>
</reference>
<dbReference type="Proteomes" id="UP000297597">
    <property type="component" value="Unassembled WGS sequence"/>
</dbReference>
<sequence>MSEVEFVEVNEKDIDIIGPLWEKLIEHLQLNSEDFTNRLSQHDFQTRKKDILNKAESGAVRIDLARNLTQDQLIGFCISSITKDNEAEIDAIYVEDRYQRLGIGDKFMKKALFWMDAKSVKAKKIIITSGNEKIIAFYSRYGLFQYIVM</sequence>
<dbReference type="InterPro" id="IPR016181">
    <property type="entry name" value="Acyl_CoA_acyltransferase"/>
</dbReference>
<name>A0A4Y7RIM4_9FIRM</name>
<dbReference type="Pfam" id="PF00583">
    <property type="entry name" value="Acetyltransf_1"/>
    <property type="match status" value="1"/>
</dbReference>
<dbReference type="CDD" id="cd04301">
    <property type="entry name" value="NAT_SF"/>
    <property type="match status" value="1"/>
</dbReference>
<accession>A0A4Y7RIM4</accession>
<dbReference type="EMBL" id="QFFZ01000073">
    <property type="protein sequence ID" value="TEB08844.1"/>
    <property type="molecule type" value="Genomic_DNA"/>
</dbReference>
<evidence type="ECO:0000313" key="3">
    <source>
        <dbReference type="Proteomes" id="UP000297597"/>
    </source>
</evidence>
<dbReference type="Gene3D" id="3.40.630.30">
    <property type="match status" value="1"/>
</dbReference>
<dbReference type="RefSeq" id="WP_192903012.1">
    <property type="nucleotide sequence ID" value="NZ_QFFZ01000073.1"/>
</dbReference>
<dbReference type="AlphaFoldDB" id="A0A4Y7RIM4"/>
<comment type="caution">
    <text evidence="2">The sequence shown here is derived from an EMBL/GenBank/DDBJ whole genome shotgun (WGS) entry which is preliminary data.</text>
</comment>
<feature type="domain" description="N-acetyltransferase" evidence="1">
    <location>
        <begin position="4"/>
        <end position="149"/>
    </location>
</feature>
<protein>
    <recommendedName>
        <fullName evidence="1">N-acetyltransferase domain-containing protein</fullName>
    </recommendedName>
</protein>
<dbReference type="SUPFAM" id="SSF55729">
    <property type="entry name" value="Acyl-CoA N-acyltransferases (Nat)"/>
    <property type="match status" value="1"/>
</dbReference>
<dbReference type="GO" id="GO:0016747">
    <property type="term" value="F:acyltransferase activity, transferring groups other than amino-acyl groups"/>
    <property type="evidence" value="ECO:0007669"/>
    <property type="project" value="InterPro"/>
</dbReference>
<evidence type="ECO:0000259" key="1">
    <source>
        <dbReference type="PROSITE" id="PS51186"/>
    </source>
</evidence>